<keyword evidence="3" id="KW-1185">Reference proteome</keyword>
<protein>
    <submittedName>
        <fullName evidence="2">Uncharacterized protein</fullName>
    </submittedName>
</protein>
<organism evidence="2 3">
    <name type="scientific">Fibrobacter intestinalis</name>
    <dbReference type="NCBI Taxonomy" id="28122"/>
    <lineage>
        <taxon>Bacteria</taxon>
        <taxon>Pseudomonadati</taxon>
        <taxon>Fibrobacterota</taxon>
        <taxon>Fibrobacteria</taxon>
        <taxon>Fibrobacterales</taxon>
        <taxon>Fibrobacteraceae</taxon>
        <taxon>Fibrobacter</taxon>
    </lineage>
</organism>
<evidence type="ECO:0000313" key="3">
    <source>
        <dbReference type="Proteomes" id="UP000184275"/>
    </source>
</evidence>
<feature type="chain" id="PRO_5012025526" evidence="1">
    <location>
        <begin position="24"/>
        <end position="390"/>
    </location>
</feature>
<dbReference type="PROSITE" id="PS51257">
    <property type="entry name" value="PROKAR_LIPOPROTEIN"/>
    <property type="match status" value="1"/>
</dbReference>
<accession>A0A1M6SFP3</accession>
<dbReference type="RefSeq" id="WP_143159329.1">
    <property type="nucleotide sequence ID" value="NZ_FRAW01000006.1"/>
</dbReference>
<evidence type="ECO:0000313" key="2">
    <source>
        <dbReference type="EMBL" id="SHK43500.1"/>
    </source>
</evidence>
<sequence length="390" mass="43050">MKLKFGLRIGLLFGGCFCFSLLAACGSDSSSGADSNGSELSSSVDLPIAESSSSGDDLSSSSALSSSSLFVHQKGFSPCQFNFGAGWQAAHEDSAFYDGLDYISVWLGDNDYFNSFEERMFDMTRVVHATPMIYAYVIAEFGKDHGLDDCDVKDSQNLCTDGAELMRQYFQDSILYRYRQYAAGFREHIEIFYPEQNPDTIQFIWLIEPDYYQYSESGSNQKMAFDSIEQRNGGIPDAQMGLYFTQIVDTIRAYLPGSKIAIDISPWIADVTEEPDKMANWYANFDLSKVDFASTSGGRTAAANERIRSSNKATWAGVAQLLQRPILADAGYDAGGYGTGYNKAWGVVENLNARIADGVIGVTQMDPDSLYHVRATIARNQLNAIPWCAE</sequence>
<gene>
    <name evidence="2" type="ORF">SAMN05720469_10643</name>
</gene>
<evidence type="ECO:0000256" key="1">
    <source>
        <dbReference type="SAM" id="SignalP"/>
    </source>
</evidence>
<reference evidence="3" key="1">
    <citation type="submission" date="2016-11" db="EMBL/GenBank/DDBJ databases">
        <authorList>
            <person name="Varghese N."/>
            <person name="Submissions S."/>
        </authorList>
    </citation>
    <scope>NUCLEOTIDE SEQUENCE [LARGE SCALE GENOMIC DNA]</scope>
    <source>
        <strain evidence="3">UWOS</strain>
    </source>
</reference>
<feature type="signal peptide" evidence="1">
    <location>
        <begin position="1"/>
        <end position="23"/>
    </location>
</feature>
<proteinExistence type="predicted"/>
<dbReference type="Proteomes" id="UP000184275">
    <property type="component" value="Unassembled WGS sequence"/>
</dbReference>
<name>A0A1M6SFP3_9BACT</name>
<dbReference type="AlphaFoldDB" id="A0A1M6SFP3"/>
<dbReference type="EMBL" id="FRAW01000006">
    <property type="protein sequence ID" value="SHK43500.1"/>
    <property type="molecule type" value="Genomic_DNA"/>
</dbReference>
<keyword evidence="1" id="KW-0732">Signal</keyword>